<dbReference type="AlphaFoldDB" id="A0AAD2B213"/>
<evidence type="ECO:0000313" key="2">
    <source>
        <dbReference type="EMBL" id="CAJ0693255.1"/>
    </source>
</evidence>
<dbReference type="InterPro" id="IPR028952">
    <property type="entry name" value="Imm63"/>
</dbReference>
<accession>A0AAD2B213</accession>
<dbReference type="Proteomes" id="UP001189915">
    <property type="component" value="Unassembled WGS sequence"/>
</dbReference>
<protein>
    <recommendedName>
        <fullName evidence="1">Immunity protein 63 domain-containing protein</fullName>
    </recommendedName>
</protein>
<evidence type="ECO:0000313" key="3">
    <source>
        <dbReference type="Proteomes" id="UP001189915"/>
    </source>
</evidence>
<name>A0AAD2B213_9RALS</name>
<organism evidence="2 3">
    <name type="scientific">Ralstonia wenshanensis</name>
    <dbReference type="NCBI Taxonomy" id="2842456"/>
    <lineage>
        <taxon>Bacteria</taxon>
        <taxon>Pseudomonadati</taxon>
        <taxon>Pseudomonadota</taxon>
        <taxon>Betaproteobacteria</taxon>
        <taxon>Burkholderiales</taxon>
        <taxon>Burkholderiaceae</taxon>
        <taxon>Ralstonia</taxon>
    </lineage>
</organism>
<feature type="domain" description="Immunity protein 63" evidence="1">
    <location>
        <begin position="44"/>
        <end position="123"/>
    </location>
</feature>
<comment type="caution">
    <text evidence="2">The sequence shown here is derived from an EMBL/GenBank/DDBJ whole genome shotgun (WGS) entry which is preliminary data.</text>
</comment>
<dbReference type="Pfam" id="PF15599">
    <property type="entry name" value="Imm63"/>
    <property type="match status" value="1"/>
</dbReference>
<proteinExistence type="predicted"/>
<reference evidence="2 3" key="1">
    <citation type="submission" date="2023-07" db="EMBL/GenBank/DDBJ databases">
        <authorList>
            <person name="Peeters C."/>
        </authorList>
    </citation>
    <scope>NUCLEOTIDE SEQUENCE [LARGE SCALE GENOMIC DNA]</scope>
    <source>
        <strain evidence="2 3">LMG 18091</strain>
    </source>
</reference>
<dbReference type="RefSeq" id="WP_316869416.1">
    <property type="nucleotide sequence ID" value="NZ_CATWAF010000002.1"/>
</dbReference>
<gene>
    <name evidence="2" type="ORF">LMG18091_01750</name>
</gene>
<sequence length="136" mass="15610">MRTLAEIEAEVARLAQRIGAPRNAYPTFGYTADFARPHIEVESGQYHYVVVERGAEVLRESTSDLNELLYWVFQSVTFSMACAYELEHRIPGQDSRRLMFSKQVELLTSIDPEMGRRGKDEIAKTLRNAPFNDNRP</sequence>
<keyword evidence="3" id="KW-1185">Reference proteome</keyword>
<dbReference type="EMBL" id="CATWAF010000002">
    <property type="protein sequence ID" value="CAJ0693255.1"/>
    <property type="molecule type" value="Genomic_DNA"/>
</dbReference>
<evidence type="ECO:0000259" key="1">
    <source>
        <dbReference type="Pfam" id="PF15599"/>
    </source>
</evidence>